<evidence type="ECO:0000259" key="2">
    <source>
        <dbReference type="PROSITE" id="PS50217"/>
    </source>
</evidence>
<evidence type="ECO:0000313" key="4">
    <source>
        <dbReference type="Proteomes" id="UP001159042"/>
    </source>
</evidence>
<comment type="caution">
    <text evidence="3">The sequence shown here is derived from an EMBL/GenBank/DDBJ whole genome shotgun (WGS) entry which is preliminary data.</text>
</comment>
<feature type="compositionally biased region" description="Basic and acidic residues" evidence="1">
    <location>
        <begin position="510"/>
        <end position="531"/>
    </location>
</feature>
<dbReference type="InterPro" id="IPR031106">
    <property type="entry name" value="C/EBP"/>
</dbReference>
<keyword evidence="4" id="KW-1185">Reference proteome</keyword>
<dbReference type="PROSITE" id="PS00036">
    <property type="entry name" value="BZIP_BASIC"/>
    <property type="match status" value="1"/>
</dbReference>
<dbReference type="InterPro" id="IPR004827">
    <property type="entry name" value="bZIP"/>
</dbReference>
<dbReference type="PROSITE" id="PS50217">
    <property type="entry name" value="BZIP"/>
    <property type="match status" value="1"/>
</dbReference>
<reference evidence="3 4" key="1">
    <citation type="journal article" date="2023" name="Insect Mol. Biol.">
        <title>Genome sequencing provides insights into the evolution of gene families encoding plant cell wall-degrading enzymes in longhorned beetles.</title>
        <authorList>
            <person name="Shin N.R."/>
            <person name="Okamura Y."/>
            <person name="Kirsch R."/>
            <person name="Pauchet Y."/>
        </authorList>
    </citation>
    <scope>NUCLEOTIDE SEQUENCE [LARGE SCALE GENOMIC DNA]</scope>
    <source>
        <strain evidence="3">EAD_L_NR</strain>
    </source>
</reference>
<dbReference type="AlphaFoldDB" id="A0AAV8VY25"/>
<dbReference type="InterPro" id="IPR046347">
    <property type="entry name" value="bZIP_sf"/>
</dbReference>
<evidence type="ECO:0000256" key="1">
    <source>
        <dbReference type="SAM" id="MobiDB-lite"/>
    </source>
</evidence>
<name>A0AAV8VY25_9CUCU</name>
<dbReference type="SUPFAM" id="SSF57959">
    <property type="entry name" value="Leucine zipper domain"/>
    <property type="match status" value="1"/>
</dbReference>
<feature type="compositionally biased region" description="Polar residues" evidence="1">
    <location>
        <begin position="464"/>
        <end position="476"/>
    </location>
</feature>
<dbReference type="Gene3D" id="1.20.5.170">
    <property type="match status" value="1"/>
</dbReference>
<feature type="region of interest" description="Disordered" evidence="1">
    <location>
        <begin position="437"/>
        <end position="534"/>
    </location>
</feature>
<dbReference type="GO" id="GO:0005634">
    <property type="term" value="C:nucleus"/>
    <property type="evidence" value="ECO:0007669"/>
    <property type="project" value="UniProtKB-ARBA"/>
</dbReference>
<accession>A0AAV8VY25</accession>
<dbReference type="Proteomes" id="UP001159042">
    <property type="component" value="Unassembled WGS sequence"/>
</dbReference>
<dbReference type="PANTHER" id="PTHR23334">
    <property type="entry name" value="CCAAT/ENHANCER BINDING PROTEIN"/>
    <property type="match status" value="1"/>
</dbReference>
<feature type="compositionally biased region" description="Basic residues" evidence="1">
    <location>
        <begin position="437"/>
        <end position="450"/>
    </location>
</feature>
<feature type="compositionally biased region" description="Acidic residues" evidence="1">
    <location>
        <begin position="477"/>
        <end position="486"/>
    </location>
</feature>
<evidence type="ECO:0000313" key="3">
    <source>
        <dbReference type="EMBL" id="KAJ8919129.1"/>
    </source>
</evidence>
<dbReference type="PANTHER" id="PTHR23334:SF72">
    <property type="entry name" value="PROTEIN MABIKI"/>
    <property type="match status" value="1"/>
</dbReference>
<protein>
    <recommendedName>
        <fullName evidence="2">BZIP domain-containing protein</fullName>
    </recommendedName>
</protein>
<organism evidence="3 4">
    <name type="scientific">Exocentrus adspersus</name>
    <dbReference type="NCBI Taxonomy" id="1586481"/>
    <lineage>
        <taxon>Eukaryota</taxon>
        <taxon>Metazoa</taxon>
        <taxon>Ecdysozoa</taxon>
        <taxon>Arthropoda</taxon>
        <taxon>Hexapoda</taxon>
        <taxon>Insecta</taxon>
        <taxon>Pterygota</taxon>
        <taxon>Neoptera</taxon>
        <taxon>Endopterygota</taxon>
        <taxon>Coleoptera</taxon>
        <taxon>Polyphaga</taxon>
        <taxon>Cucujiformia</taxon>
        <taxon>Chrysomeloidea</taxon>
        <taxon>Cerambycidae</taxon>
        <taxon>Lamiinae</taxon>
        <taxon>Acanthocinini</taxon>
        <taxon>Exocentrus</taxon>
    </lineage>
</organism>
<dbReference type="SMART" id="SM00338">
    <property type="entry name" value="BRLZ"/>
    <property type="match status" value="1"/>
</dbReference>
<proteinExistence type="predicted"/>
<dbReference type="GO" id="GO:0000978">
    <property type="term" value="F:RNA polymerase II cis-regulatory region sequence-specific DNA binding"/>
    <property type="evidence" value="ECO:0007669"/>
    <property type="project" value="TreeGrafter"/>
</dbReference>
<dbReference type="GO" id="GO:0000981">
    <property type="term" value="F:DNA-binding transcription factor activity, RNA polymerase II-specific"/>
    <property type="evidence" value="ECO:0007669"/>
    <property type="project" value="TreeGrafter"/>
</dbReference>
<gene>
    <name evidence="3" type="ORF">NQ315_012114</name>
</gene>
<feature type="region of interest" description="Disordered" evidence="1">
    <location>
        <begin position="341"/>
        <end position="361"/>
    </location>
</feature>
<feature type="domain" description="BZIP" evidence="2">
    <location>
        <begin position="516"/>
        <end position="579"/>
    </location>
</feature>
<feature type="compositionally biased region" description="Polar residues" evidence="1">
    <location>
        <begin position="341"/>
        <end position="356"/>
    </location>
</feature>
<dbReference type="CDD" id="cd14813">
    <property type="entry name" value="bZIP_BmCbz-like"/>
    <property type="match status" value="1"/>
</dbReference>
<sequence length="583" mass="66225">MFDFPESAMQIHPAQSTSNKHCINCQFLKGTHFCHIINKRKCYTRRGTMGIPQRESTFSKEDKANIIYTSLSQWYPQAYLQPHVHHGEKFSTTDPNLENTANSYGSNLVMEKQFLEMDMDPTALICVNPYDVNPLIMERNMLPTNVNVDVPLKDESSAMPQPQWGMSCGDGSRKPQRKIKLEMEEFSDLSSFVVSKPTSISSIDELNTPIFDKDAFDFNVNLFSKDSQSEDIFVKLESDAIYENTCIINSNQFNKDLSLSTEKVHRNGNINSNISNILRNTDIPVFSQSENGSAYSCIISPPLFENANTTGHNVDDKSALSVNNEQYSEVSSMGNNYKQFNSGLETPEDSNSCTSHESNKMPSHLSLNIGLKANFNSDLTTPSIIEEVVDLESSNFNILDLVTNEDMTYVNAEDIFITPNSVVSNTSVDVKVSMLKQKHSIPQKRPRKRRYTDDDEDYVPPSKKTITQRKTIVTQDSDSEFDSDADIDIKPKTKARGRPPKRTESVSSDCSKDSDASKYRELRDKNNEASRKSRLKRKIKELELEKEADDLLCRNIKLKAQVEELEKMVTNFRDNLFKIMIKK</sequence>
<dbReference type="Pfam" id="PF07716">
    <property type="entry name" value="bZIP_2"/>
    <property type="match status" value="1"/>
</dbReference>
<dbReference type="GO" id="GO:0006351">
    <property type="term" value="P:DNA-templated transcription"/>
    <property type="evidence" value="ECO:0007669"/>
    <property type="project" value="InterPro"/>
</dbReference>
<dbReference type="EMBL" id="JANEYG010000020">
    <property type="protein sequence ID" value="KAJ8919129.1"/>
    <property type="molecule type" value="Genomic_DNA"/>
</dbReference>